<keyword evidence="1" id="KW-0732">Signal</keyword>
<comment type="caution">
    <text evidence="2">The sequence shown here is derived from an EMBL/GenBank/DDBJ whole genome shotgun (WGS) entry which is preliminary data.</text>
</comment>
<evidence type="ECO:0000256" key="1">
    <source>
        <dbReference type="SAM" id="SignalP"/>
    </source>
</evidence>
<proteinExistence type="predicted"/>
<evidence type="ECO:0008006" key="4">
    <source>
        <dbReference type="Google" id="ProtNLM"/>
    </source>
</evidence>
<accession>A0A853AU40</accession>
<keyword evidence="3" id="KW-1185">Reference proteome</keyword>
<dbReference type="EMBL" id="JACCFJ010000001">
    <property type="protein sequence ID" value="NYI86183.1"/>
    <property type="molecule type" value="Genomic_DNA"/>
</dbReference>
<dbReference type="InterPro" id="IPR024520">
    <property type="entry name" value="DUF3558"/>
</dbReference>
<sequence>MIAVRRSAPLLLLCAVTACSTPVPGEPVPAVGFQEPPTRATAVGQHSLPASVDPCTLLTPEDLVALGGTAGPPRPDQPMPGVCSYPLTSAPANAAAVGLYHPLEVVAARQPGGVAVEVEGRSAWLYCELVDGHQTCTATTALAPDRSLLTMLTVEGASAADTTDHLFGLTTAALHRLTSR</sequence>
<dbReference type="Pfam" id="PF12079">
    <property type="entry name" value="DUF3558"/>
    <property type="match status" value="1"/>
</dbReference>
<evidence type="ECO:0000313" key="3">
    <source>
        <dbReference type="Proteomes" id="UP000587002"/>
    </source>
</evidence>
<name>A0A853AU40_9PSEU</name>
<dbReference type="RefSeq" id="WP_343050368.1">
    <property type="nucleotide sequence ID" value="NZ_BAABFH010000001.1"/>
</dbReference>
<dbReference type="Proteomes" id="UP000587002">
    <property type="component" value="Unassembled WGS sequence"/>
</dbReference>
<dbReference type="AlphaFoldDB" id="A0A853AU40"/>
<gene>
    <name evidence="2" type="ORF">HNR68_004813</name>
</gene>
<organism evidence="2 3">
    <name type="scientific">Saccharopolyspora hordei</name>
    <dbReference type="NCBI Taxonomy" id="1838"/>
    <lineage>
        <taxon>Bacteria</taxon>
        <taxon>Bacillati</taxon>
        <taxon>Actinomycetota</taxon>
        <taxon>Actinomycetes</taxon>
        <taxon>Pseudonocardiales</taxon>
        <taxon>Pseudonocardiaceae</taxon>
        <taxon>Saccharopolyspora</taxon>
    </lineage>
</organism>
<reference evidence="2 3" key="1">
    <citation type="submission" date="2020-07" db="EMBL/GenBank/DDBJ databases">
        <title>Sequencing the genomes of 1000 actinobacteria strains.</title>
        <authorList>
            <person name="Klenk H.-P."/>
        </authorList>
    </citation>
    <scope>NUCLEOTIDE SEQUENCE [LARGE SCALE GENOMIC DNA]</scope>
    <source>
        <strain evidence="2 3">DSM 44065</strain>
    </source>
</reference>
<feature type="signal peptide" evidence="1">
    <location>
        <begin position="1"/>
        <end position="25"/>
    </location>
</feature>
<evidence type="ECO:0000313" key="2">
    <source>
        <dbReference type="EMBL" id="NYI86183.1"/>
    </source>
</evidence>
<dbReference type="PROSITE" id="PS51257">
    <property type="entry name" value="PROKAR_LIPOPROTEIN"/>
    <property type="match status" value="1"/>
</dbReference>
<feature type="chain" id="PRO_5039499783" description="DUF3558 domain-containing protein" evidence="1">
    <location>
        <begin position="26"/>
        <end position="180"/>
    </location>
</feature>
<protein>
    <recommendedName>
        <fullName evidence="4">DUF3558 domain-containing protein</fullName>
    </recommendedName>
</protein>